<evidence type="ECO:0000256" key="1">
    <source>
        <dbReference type="ARBA" id="ARBA00009179"/>
    </source>
</evidence>
<dbReference type="FunFam" id="2.30.42.10:FF:000063">
    <property type="entry name" value="Peptidase, S41 family"/>
    <property type="match status" value="1"/>
</dbReference>
<dbReference type="SMART" id="SM00245">
    <property type="entry name" value="TSPc"/>
    <property type="match status" value="1"/>
</dbReference>
<name>A0A812T3T3_SYMPI</name>
<sequence>VASLPAAPLAKPGSVRPFPSVRDSLRLPVAGSLAVGFGERPSGDIDGRARGIYMETRPGAQVVAPYDGQVAFAGRFRRYGLLLIIEHDGRYHSLLSGLERIDAVVGQWVLAGEPVGVMGQRGGGLGGDTDGGNTDGGSAAGRGAPRLYYELRLMRFAKTAVAAAICAVVLLPAGAQAQESDEEIFRQLKVFADVFERVRAEYVEEVGDEQLIEAAIQGMLSDLDPHSSYLDADSFKDMQVQTRGEFGGLGIEVTMENGVVKVVSPIDDTPAFRAGIEAGDLITHIDGEPIVGLDLSEAVDLMRGPVGTSISVTVRRGDEEPFDVTIERDIITVQSVRSRVEGDIGYLRVTAFNEQTMPGVEEAVAGFKEELGDAFGGIVLDLRNNPGGLLDQAVSVSDAFLERGEIVSTRGRYEEDSSRYNARAGDLLEGLPMVVLINGGSASASEIVAGALQDHRRAIVMGTKSFGKGSVQTVMPLGSAGAMRLTTARYYTPSGRSIQAKGIDPDIIVERARLEAIEGPERRSEADLRGRLEAEEAPLEGEAPDAEGAAEEPQDEALVDYQLARALDLLRGLTLFSQRS</sequence>
<dbReference type="InterPro" id="IPR011055">
    <property type="entry name" value="Dup_hybrid_motif"/>
</dbReference>
<dbReference type="GO" id="GO:0007165">
    <property type="term" value="P:signal transduction"/>
    <property type="evidence" value="ECO:0007669"/>
    <property type="project" value="TreeGrafter"/>
</dbReference>
<dbReference type="InterPro" id="IPR001478">
    <property type="entry name" value="PDZ"/>
</dbReference>
<keyword evidence="4" id="KW-0720">Serine protease</keyword>
<organism evidence="7 8">
    <name type="scientific">Symbiodinium pilosum</name>
    <name type="common">Dinoflagellate</name>
    <dbReference type="NCBI Taxonomy" id="2952"/>
    <lineage>
        <taxon>Eukaryota</taxon>
        <taxon>Sar</taxon>
        <taxon>Alveolata</taxon>
        <taxon>Dinophyceae</taxon>
        <taxon>Suessiales</taxon>
        <taxon>Symbiodiniaceae</taxon>
        <taxon>Symbiodinium</taxon>
    </lineage>
</organism>
<feature type="compositionally biased region" description="Basic and acidic residues" evidence="5">
    <location>
        <begin position="519"/>
        <end position="534"/>
    </location>
</feature>
<dbReference type="Pfam" id="PF17820">
    <property type="entry name" value="PDZ_6"/>
    <property type="match status" value="1"/>
</dbReference>
<dbReference type="InterPro" id="IPR016047">
    <property type="entry name" value="M23ase_b-sheet_dom"/>
</dbReference>
<evidence type="ECO:0000313" key="8">
    <source>
        <dbReference type="Proteomes" id="UP000649617"/>
    </source>
</evidence>
<dbReference type="AlphaFoldDB" id="A0A812T3T3"/>
<dbReference type="InterPro" id="IPR005151">
    <property type="entry name" value="Tail-specific_protease"/>
</dbReference>
<dbReference type="SUPFAM" id="SSF50156">
    <property type="entry name" value="PDZ domain-like"/>
    <property type="match status" value="1"/>
</dbReference>
<dbReference type="PANTHER" id="PTHR32060">
    <property type="entry name" value="TAIL-SPECIFIC PROTEASE"/>
    <property type="match status" value="1"/>
</dbReference>
<dbReference type="Pfam" id="PF22694">
    <property type="entry name" value="CtpB_N-like"/>
    <property type="match status" value="1"/>
</dbReference>
<evidence type="ECO:0000256" key="5">
    <source>
        <dbReference type="SAM" id="MobiDB-lite"/>
    </source>
</evidence>
<dbReference type="SUPFAM" id="SSF51261">
    <property type="entry name" value="Duplicated hybrid motif"/>
    <property type="match status" value="1"/>
</dbReference>
<dbReference type="InterPro" id="IPR055210">
    <property type="entry name" value="CtpA/B_N"/>
</dbReference>
<gene>
    <name evidence="7" type="primary">ctpA</name>
    <name evidence="7" type="ORF">SPIL2461_LOCUS13069</name>
</gene>
<keyword evidence="2" id="KW-0645">Protease</keyword>
<dbReference type="InterPro" id="IPR041489">
    <property type="entry name" value="PDZ_6"/>
</dbReference>
<dbReference type="FunFam" id="3.90.226.10:FF:000029">
    <property type="entry name" value="Peptidase, S41 family"/>
    <property type="match status" value="1"/>
</dbReference>
<accession>A0A812T3T3</accession>
<dbReference type="GO" id="GO:0008236">
    <property type="term" value="F:serine-type peptidase activity"/>
    <property type="evidence" value="ECO:0007669"/>
    <property type="project" value="UniProtKB-KW"/>
</dbReference>
<feature type="non-terminal residue" evidence="7">
    <location>
        <position position="580"/>
    </location>
</feature>
<feature type="non-terminal residue" evidence="7">
    <location>
        <position position="1"/>
    </location>
</feature>
<comment type="caution">
    <text evidence="7">The sequence shown here is derived from an EMBL/GenBank/DDBJ whole genome shotgun (WGS) entry which is preliminary data.</text>
</comment>
<proteinExistence type="inferred from homology"/>
<dbReference type="CDD" id="cd07560">
    <property type="entry name" value="Peptidase_S41_CPP"/>
    <property type="match status" value="1"/>
</dbReference>
<dbReference type="CDD" id="cd12797">
    <property type="entry name" value="M23_peptidase"/>
    <property type="match status" value="1"/>
</dbReference>
<dbReference type="SUPFAM" id="SSF52096">
    <property type="entry name" value="ClpP/crotonase"/>
    <property type="match status" value="1"/>
</dbReference>
<evidence type="ECO:0000256" key="4">
    <source>
        <dbReference type="ARBA" id="ARBA00022825"/>
    </source>
</evidence>
<keyword evidence="8" id="KW-1185">Reference proteome</keyword>
<dbReference type="CDD" id="cd06782">
    <property type="entry name" value="cpPDZ_CPP-like"/>
    <property type="match status" value="1"/>
</dbReference>
<dbReference type="GO" id="GO:0004175">
    <property type="term" value="F:endopeptidase activity"/>
    <property type="evidence" value="ECO:0007669"/>
    <property type="project" value="TreeGrafter"/>
</dbReference>
<dbReference type="EMBL" id="CAJNIZ010027970">
    <property type="protein sequence ID" value="CAE7504396.1"/>
    <property type="molecule type" value="Genomic_DNA"/>
</dbReference>
<protein>
    <submittedName>
        <fullName evidence="7">CtpA protein</fullName>
    </submittedName>
</protein>
<dbReference type="InterPro" id="IPR004447">
    <property type="entry name" value="Peptidase_S41A"/>
</dbReference>
<feature type="region of interest" description="Disordered" evidence="5">
    <location>
        <begin position="519"/>
        <end position="555"/>
    </location>
</feature>
<dbReference type="Gene3D" id="2.70.70.10">
    <property type="entry name" value="Glucose Permease (Domain IIA)"/>
    <property type="match status" value="1"/>
</dbReference>
<dbReference type="OrthoDB" id="43580at2759"/>
<dbReference type="Pfam" id="PF01551">
    <property type="entry name" value="Peptidase_M23"/>
    <property type="match status" value="1"/>
</dbReference>
<evidence type="ECO:0000313" key="7">
    <source>
        <dbReference type="EMBL" id="CAE7504396.1"/>
    </source>
</evidence>
<dbReference type="PROSITE" id="PS50106">
    <property type="entry name" value="PDZ"/>
    <property type="match status" value="1"/>
</dbReference>
<dbReference type="GO" id="GO:0006508">
    <property type="term" value="P:proteolysis"/>
    <property type="evidence" value="ECO:0007669"/>
    <property type="project" value="UniProtKB-KW"/>
</dbReference>
<comment type="similarity">
    <text evidence="1">Belongs to the peptidase S41A family.</text>
</comment>
<dbReference type="Proteomes" id="UP000649617">
    <property type="component" value="Unassembled WGS sequence"/>
</dbReference>
<feature type="compositionally biased region" description="Acidic residues" evidence="5">
    <location>
        <begin position="535"/>
        <end position="555"/>
    </location>
</feature>
<evidence type="ECO:0000256" key="3">
    <source>
        <dbReference type="ARBA" id="ARBA00022801"/>
    </source>
</evidence>
<dbReference type="Gene3D" id="2.30.42.10">
    <property type="match status" value="1"/>
</dbReference>
<dbReference type="SMART" id="SM00228">
    <property type="entry name" value="PDZ"/>
    <property type="match status" value="1"/>
</dbReference>
<feature type="domain" description="PDZ" evidence="6">
    <location>
        <begin position="235"/>
        <end position="303"/>
    </location>
</feature>
<dbReference type="Gene3D" id="3.90.226.10">
    <property type="entry name" value="2-enoyl-CoA Hydratase, Chain A, domain 1"/>
    <property type="match status" value="1"/>
</dbReference>
<dbReference type="NCBIfam" id="TIGR00225">
    <property type="entry name" value="prc"/>
    <property type="match status" value="1"/>
</dbReference>
<dbReference type="InterPro" id="IPR029045">
    <property type="entry name" value="ClpP/crotonase-like_dom_sf"/>
</dbReference>
<evidence type="ECO:0000256" key="2">
    <source>
        <dbReference type="ARBA" id="ARBA00022670"/>
    </source>
</evidence>
<dbReference type="Gene3D" id="3.30.750.44">
    <property type="match status" value="1"/>
</dbReference>
<dbReference type="PANTHER" id="PTHR32060:SF30">
    <property type="entry name" value="CARBOXY-TERMINAL PROCESSING PROTEASE CTPA"/>
    <property type="match status" value="1"/>
</dbReference>
<dbReference type="Pfam" id="PF03572">
    <property type="entry name" value="Peptidase_S41"/>
    <property type="match status" value="1"/>
</dbReference>
<keyword evidence="3" id="KW-0378">Hydrolase</keyword>
<reference evidence="7" key="1">
    <citation type="submission" date="2021-02" db="EMBL/GenBank/DDBJ databases">
        <authorList>
            <person name="Dougan E. K."/>
            <person name="Rhodes N."/>
            <person name="Thang M."/>
            <person name="Chan C."/>
        </authorList>
    </citation>
    <scope>NUCLEOTIDE SEQUENCE</scope>
</reference>
<dbReference type="InterPro" id="IPR036034">
    <property type="entry name" value="PDZ_sf"/>
</dbReference>
<evidence type="ECO:0000259" key="6">
    <source>
        <dbReference type="PROSITE" id="PS50106"/>
    </source>
</evidence>